<reference evidence="1 2" key="1">
    <citation type="submission" date="2014-11" db="EMBL/GenBank/DDBJ databases">
        <title>Genome of a novel goose pathogen.</title>
        <authorList>
            <person name="Hansen C.M."/>
            <person name="Hueffer K."/>
            <person name="Choi S.C."/>
        </authorList>
    </citation>
    <scope>NUCLEOTIDE SEQUENCE [LARGE SCALE GENOMIC DNA]</scope>
    <source>
        <strain evidence="1 2">KH1503</strain>
    </source>
</reference>
<keyword evidence="2" id="KW-1185">Reference proteome</keyword>
<name>A0A0J1C0Y7_9NEIS</name>
<feature type="non-terminal residue" evidence="1">
    <location>
        <position position="1"/>
    </location>
</feature>
<evidence type="ECO:0000313" key="2">
    <source>
        <dbReference type="Proteomes" id="UP000036027"/>
    </source>
</evidence>
<dbReference type="EMBL" id="JTDO01000090">
    <property type="protein sequence ID" value="KLT71918.1"/>
    <property type="molecule type" value="Genomic_DNA"/>
</dbReference>
<feature type="non-terminal residue" evidence="1">
    <location>
        <position position="86"/>
    </location>
</feature>
<protein>
    <submittedName>
        <fullName evidence="1">Uncharacterized protein</fullName>
    </submittedName>
</protein>
<accession>A0A0J1C0Y7</accession>
<proteinExistence type="predicted"/>
<dbReference type="AlphaFoldDB" id="A0A0J1C0Y7"/>
<comment type="caution">
    <text evidence="1">The sequence shown here is derived from an EMBL/GenBank/DDBJ whole genome shotgun (WGS) entry which is preliminary data.</text>
</comment>
<dbReference type="Proteomes" id="UP000036027">
    <property type="component" value="Unassembled WGS sequence"/>
</dbReference>
<evidence type="ECO:0000313" key="1">
    <source>
        <dbReference type="EMBL" id="KLT71918.1"/>
    </source>
</evidence>
<dbReference type="PATRIC" id="fig|1470200.3.peg.2595"/>
<organism evidence="1 2">
    <name type="scientific">Neisseria arctica</name>
    <dbReference type="NCBI Taxonomy" id="1470200"/>
    <lineage>
        <taxon>Bacteria</taxon>
        <taxon>Pseudomonadati</taxon>
        <taxon>Pseudomonadota</taxon>
        <taxon>Betaproteobacteria</taxon>
        <taxon>Neisseriales</taxon>
        <taxon>Neisseriaceae</taxon>
        <taxon>Neisseria</taxon>
    </lineage>
</organism>
<sequence>RLDAPYDLHAWFAYVDDQPGASSPSVLFLDHFSARRYTDDIWSSQNLLLERPQGIFAPAYWALQPGRLKCLQIPTDGVYGAALSAA</sequence>
<gene>
    <name evidence="1" type="ORF">PL75_11060</name>
</gene>